<evidence type="ECO:0000256" key="6">
    <source>
        <dbReference type="ARBA" id="ARBA00022640"/>
    </source>
</evidence>
<keyword evidence="6" id="KW-0934">Plastid</keyword>
<feature type="domain" description="Ribosome recycling factor" evidence="12">
    <location>
        <begin position="246"/>
        <end position="316"/>
    </location>
</feature>
<evidence type="ECO:0000256" key="4">
    <source>
        <dbReference type="ARBA" id="ARBA00014063"/>
    </source>
</evidence>
<evidence type="ECO:0000256" key="8">
    <source>
        <dbReference type="ARBA" id="ARBA00022946"/>
    </source>
</evidence>
<evidence type="ECO:0000256" key="3">
    <source>
        <dbReference type="ARBA" id="ARBA00005912"/>
    </source>
</evidence>
<dbReference type="Proteomes" id="UP000288805">
    <property type="component" value="Unassembled WGS sequence"/>
</dbReference>
<dbReference type="SUPFAM" id="SSF55194">
    <property type="entry name" value="Ribosome recycling factor, RRF"/>
    <property type="match status" value="2"/>
</dbReference>
<proteinExistence type="inferred from homology"/>
<dbReference type="Gene3D" id="3.30.1360.40">
    <property type="match status" value="1"/>
</dbReference>
<evidence type="ECO:0000256" key="10">
    <source>
        <dbReference type="ARBA" id="ARBA00032397"/>
    </source>
</evidence>
<keyword evidence="7" id="KW-0648">Protein biosynthesis</keyword>
<comment type="function">
    <text evidence="1">Responsible for the release of ribosomes from messenger RNA at the termination of chloroplastic protein biosynthesis.</text>
</comment>
<dbReference type="EMBL" id="QGNW01000006">
    <property type="protein sequence ID" value="RVX20939.1"/>
    <property type="molecule type" value="Genomic_DNA"/>
</dbReference>
<comment type="similarity">
    <text evidence="3">Belongs to the RRF family.</text>
</comment>
<evidence type="ECO:0000256" key="1">
    <source>
        <dbReference type="ARBA" id="ARBA00002952"/>
    </source>
</evidence>
<dbReference type="HAMAP" id="MF_00040">
    <property type="entry name" value="RRF"/>
    <property type="match status" value="1"/>
</dbReference>
<dbReference type="Pfam" id="PF01765">
    <property type="entry name" value="RRF"/>
    <property type="match status" value="2"/>
</dbReference>
<accession>A0A438KID4</accession>
<keyword evidence="5" id="KW-0150">Chloroplast</keyword>
<dbReference type="GO" id="GO:0009507">
    <property type="term" value="C:chloroplast"/>
    <property type="evidence" value="ECO:0007669"/>
    <property type="project" value="UniProtKB-SubCell"/>
</dbReference>
<keyword evidence="9 11" id="KW-0175">Coiled coil</keyword>
<dbReference type="PANTHER" id="PTHR20982">
    <property type="entry name" value="RIBOSOME RECYCLING FACTOR"/>
    <property type="match status" value="1"/>
</dbReference>
<reference evidence="13 14" key="1">
    <citation type="journal article" date="2018" name="PLoS Genet.">
        <title>Population sequencing reveals clonal diversity and ancestral inbreeding in the grapevine cultivar Chardonnay.</title>
        <authorList>
            <person name="Roach M.J."/>
            <person name="Johnson D.L."/>
            <person name="Bohlmann J."/>
            <person name="van Vuuren H.J."/>
            <person name="Jones S.J."/>
            <person name="Pretorius I.S."/>
            <person name="Schmidt S.A."/>
            <person name="Borneman A.R."/>
        </authorList>
    </citation>
    <scope>NUCLEOTIDE SEQUENCE [LARGE SCALE GENOMIC DNA]</scope>
    <source>
        <strain evidence="14">cv. Chardonnay</strain>
        <tissue evidence="13">Leaf</tissue>
    </source>
</reference>
<comment type="caution">
    <text evidence="13">The sequence shown here is derived from an EMBL/GenBank/DDBJ whole genome shotgun (WGS) entry which is preliminary data.</text>
</comment>
<evidence type="ECO:0000256" key="9">
    <source>
        <dbReference type="ARBA" id="ARBA00023054"/>
    </source>
</evidence>
<dbReference type="InterPro" id="IPR023584">
    <property type="entry name" value="Ribosome_recyc_fac_dom"/>
</dbReference>
<dbReference type="CDD" id="cd00520">
    <property type="entry name" value="RRF"/>
    <property type="match status" value="1"/>
</dbReference>
<evidence type="ECO:0000313" key="13">
    <source>
        <dbReference type="EMBL" id="RVX20939.1"/>
    </source>
</evidence>
<gene>
    <name evidence="13" type="primary">RRF_0</name>
    <name evidence="13" type="ORF">CK203_002643</name>
</gene>
<evidence type="ECO:0000256" key="5">
    <source>
        <dbReference type="ARBA" id="ARBA00022528"/>
    </source>
</evidence>
<dbReference type="PANTHER" id="PTHR20982:SF3">
    <property type="entry name" value="MITOCHONDRIAL RIBOSOME RECYCLING FACTOR PSEUDO 1"/>
    <property type="match status" value="1"/>
</dbReference>
<dbReference type="FunFam" id="3.30.1360.40:FF:000001">
    <property type="entry name" value="Ribosome-recycling factor"/>
    <property type="match status" value="1"/>
</dbReference>
<feature type="coiled-coil region" evidence="11">
    <location>
        <begin position="260"/>
        <end position="301"/>
    </location>
</feature>
<evidence type="ECO:0000313" key="14">
    <source>
        <dbReference type="Proteomes" id="UP000288805"/>
    </source>
</evidence>
<evidence type="ECO:0000259" key="12">
    <source>
        <dbReference type="Pfam" id="PF01765"/>
    </source>
</evidence>
<dbReference type="FunFam" id="1.10.132.20:FF:000017">
    <property type="entry name" value="Ribosome-recycling factor chloroplastic"/>
    <property type="match status" value="1"/>
</dbReference>
<evidence type="ECO:0000256" key="7">
    <source>
        <dbReference type="ARBA" id="ARBA00022917"/>
    </source>
</evidence>
<name>A0A438KID4_VITVI</name>
<protein>
    <recommendedName>
        <fullName evidence="4">Ribosome-recycling factor, chloroplastic</fullName>
    </recommendedName>
    <alternativeName>
        <fullName evidence="10">Ribosome-releasing factor, chloroplastic</fullName>
    </alternativeName>
</protein>
<dbReference type="Gene3D" id="1.10.132.20">
    <property type="entry name" value="Ribosome-recycling factor"/>
    <property type="match status" value="1"/>
</dbReference>
<organism evidence="13 14">
    <name type="scientific">Vitis vinifera</name>
    <name type="common">Grape</name>
    <dbReference type="NCBI Taxonomy" id="29760"/>
    <lineage>
        <taxon>Eukaryota</taxon>
        <taxon>Viridiplantae</taxon>
        <taxon>Streptophyta</taxon>
        <taxon>Embryophyta</taxon>
        <taxon>Tracheophyta</taxon>
        <taxon>Spermatophyta</taxon>
        <taxon>Magnoliopsida</taxon>
        <taxon>eudicotyledons</taxon>
        <taxon>Gunneridae</taxon>
        <taxon>Pentapetalae</taxon>
        <taxon>rosids</taxon>
        <taxon>Vitales</taxon>
        <taxon>Vitaceae</taxon>
        <taxon>Viteae</taxon>
        <taxon>Vitis</taxon>
    </lineage>
</organism>
<dbReference type="InterPro" id="IPR002661">
    <property type="entry name" value="Ribosome_recyc_fac"/>
</dbReference>
<dbReference type="GO" id="GO:0006412">
    <property type="term" value="P:translation"/>
    <property type="evidence" value="ECO:0007669"/>
    <property type="project" value="UniProtKB-KW"/>
</dbReference>
<sequence>MAMTFSPATPVRTIFQRKSLSPGGCYCRGPGYEKCHLNIGIAFTLRSAANYARLGDGAREYSGKLIVAKRNFQKRQVESYGYKTGIFRCATIEEIEAEKSSIEKDVKERMEKTIETVRTNFNSIRTGRANPAILDRVEVEYYGTPVSLKSIAQISTPDSASLLVQPYDKSSLKVIEKAIVSSDLGLTPNNDGEVIRLSLPQLTSERRKHILPKPSGNIKREIINCSFKVAAEKSDLGSIFASHLLQELSKVVAKQTEEGKVALRNIRRDALKAYEKLEKDKKLSEDNVKDLSSDLQKLIDEYMKKIETIYKQKEKHSMNAKMEISIPKIRGEMVVEGAGGIGLGWFGGFCLTSLICFTEPEPIMIHLKMGWVEVNLDGFRMCRLEFILPEKEEIKKGR</sequence>
<feature type="domain" description="Ribosome recycling factor" evidence="12">
    <location>
        <begin position="118"/>
        <end position="211"/>
    </location>
</feature>
<evidence type="ECO:0000256" key="11">
    <source>
        <dbReference type="SAM" id="Coils"/>
    </source>
</evidence>
<dbReference type="AlphaFoldDB" id="A0A438KID4"/>
<comment type="subcellular location">
    <subcellularLocation>
        <location evidence="2">Plastid</location>
        <location evidence="2">Chloroplast</location>
    </subcellularLocation>
</comment>
<dbReference type="InterPro" id="IPR036191">
    <property type="entry name" value="RRF_sf"/>
</dbReference>
<keyword evidence="8" id="KW-0809">Transit peptide</keyword>
<evidence type="ECO:0000256" key="2">
    <source>
        <dbReference type="ARBA" id="ARBA00004229"/>
    </source>
</evidence>